<name>A0ABN0Y0R2_9BACL</name>
<dbReference type="InterPro" id="IPR027417">
    <property type="entry name" value="P-loop_NTPase"/>
</dbReference>
<organism evidence="1 2">
    <name type="scientific">Paenibacillus motobuensis</name>
    <dbReference type="NCBI Taxonomy" id="295324"/>
    <lineage>
        <taxon>Bacteria</taxon>
        <taxon>Bacillati</taxon>
        <taxon>Bacillota</taxon>
        <taxon>Bacilli</taxon>
        <taxon>Bacillales</taxon>
        <taxon>Paenibacillaceae</taxon>
        <taxon>Paenibacillus</taxon>
    </lineage>
</organism>
<keyword evidence="1" id="KW-0547">Nucleotide-binding</keyword>
<dbReference type="EMBL" id="BAAACX010000006">
    <property type="protein sequence ID" value="GAA0379328.1"/>
    <property type="molecule type" value="Genomic_DNA"/>
</dbReference>
<evidence type="ECO:0000313" key="1">
    <source>
        <dbReference type="EMBL" id="GAA0379328.1"/>
    </source>
</evidence>
<keyword evidence="2" id="KW-1185">Reference proteome</keyword>
<sequence>MIEVMMPGHEGVTFIAQASSFFIEVQVRRVGENVIIWINGAFGSGKTTAAFELQRRIPDSVVYDPEHVGFFIRKQLPKSIHKGDFQDYPMWREMNYAMLKHLSEEYSGTVIVPMTITNPDYFAEIVGRLRGVGADICHVTLLASRETLLKRLKGRGERSNSWPIQQIDRCLASLGTEVFAEHVYTDELTAEEVVERIASLSGVTLLPDTRGRFRKALDRKLITIRHIRF</sequence>
<reference evidence="1 2" key="1">
    <citation type="journal article" date="2019" name="Int. J. Syst. Evol. Microbiol.">
        <title>The Global Catalogue of Microorganisms (GCM) 10K type strain sequencing project: providing services to taxonomists for standard genome sequencing and annotation.</title>
        <authorList>
            <consortium name="The Broad Institute Genomics Platform"/>
            <consortium name="The Broad Institute Genome Sequencing Center for Infectious Disease"/>
            <person name="Wu L."/>
            <person name="Ma J."/>
        </authorList>
    </citation>
    <scope>NUCLEOTIDE SEQUENCE [LARGE SCALE GENOMIC DNA]</scope>
    <source>
        <strain evidence="1 2">JCM 12774</strain>
    </source>
</reference>
<dbReference type="GO" id="GO:0005524">
    <property type="term" value="F:ATP binding"/>
    <property type="evidence" value="ECO:0007669"/>
    <property type="project" value="UniProtKB-KW"/>
</dbReference>
<gene>
    <name evidence="1" type="primary">tmrB</name>
    <name evidence="1" type="ORF">GCM10008933_08120</name>
</gene>
<accession>A0ABN0Y0R2</accession>
<comment type="caution">
    <text evidence="1">The sequence shown here is derived from an EMBL/GenBank/DDBJ whole genome shotgun (WGS) entry which is preliminary data.</text>
</comment>
<dbReference type="Gene3D" id="3.40.50.300">
    <property type="entry name" value="P-loop containing nucleotide triphosphate hydrolases"/>
    <property type="match status" value="1"/>
</dbReference>
<evidence type="ECO:0000313" key="2">
    <source>
        <dbReference type="Proteomes" id="UP001500340"/>
    </source>
</evidence>
<proteinExistence type="predicted"/>
<keyword evidence="1" id="KW-0067">ATP-binding</keyword>
<protein>
    <submittedName>
        <fullName evidence="1">Tunicamycin resistance ATP-binding TmrB</fullName>
    </submittedName>
</protein>
<dbReference type="Proteomes" id="UP001500340">
    <property type="component" value="Unassembled WGS sequence"/>
</dbReference>
<dbReference type="Pfam" id="PF13671">
    <property type="entry name" value="AAA_33"/>
    <property type="match status" value="1"/>
</dbReference>
<dbReference type="SUPFAM" id="SSF52540">
    <property type="entry name" value="P-loop containing nucleoside triphosphate hydrolases"/>
    <property type="match status" value="1"/>
</dbReference>